<dbReference type="PANTHER" id="PTHR34857">
    <property type="entry name" value="SLL0384 PROTEIN"/>
    <property type="match status" value="1"/>
</dbReference>
<reference evidence="8 9" key="1">
    <citation type="submission" date="2018-01" db="EMBL/GenBank/DDBJ databases">
        <title>Denitrification phenotypes of diverse strains of Pseudomonas stutzeri.</title>
        <authorList>
            <person name="Milligan D.A."/>
            <person name="Bergaust L."/>
            <person name="Bakken L.R."/>
            <person name="Frostegard A."/>
        </authorList>
    </citation>
    <scope>NUCLEOTIDE SEQUENCE [LARGE SCALE GENOMIC DNA]</scope>
    <source>
        <strain evidence="8 9">24a75</strain>
    </source>
</reference>
<dbReference type="RefSeq" id="WP_102895228.1">
    <property type="nucleotide sequence ID" value="NZ_JAMOHU010000055.1"/>
</dbReference>
<dbReference type="GO" id="GO:0005886">
    <property type="term" value="C:plasma membrane"/>
    <property type="evidence" value="ECO:0007669"/>
    <property type="project" value="UniProtKB-ARBA"/>
</dbReference>
<dbReference type="Pfam" id="PF02361">
    <property type="entry name" value="CbiQ"/>
    <property type="match status" value="1"/>
</dbReference>
<name>A0A2N8SXC3_STUST</name>
<dbReference type="PANTHER" id="PTHR34857:SF2">
    <property type="entry name" value="SLL0384 PROTEIN"/>
    <property type="match status" value="1"/>
</dbReference>
<evidence type="ECO:0000256" key="4">
    <source>
        <dbReference type="ARBA" id="ARBA00022692"/>
    </source>
</evidence>
<keyword evidence="5 7" id="KW-1133">Transmembrane helix</keyword>
<evidence type="ECO:0000256" key="6">
    <source>
        <dbReference type="ARBA" id="ARBA00023136"/>
    </source>
</evidence>
<comment type="similarity">
    <text evidence="2">Belongs to the CbiQ family.</text>
</comment>
<comment type="subcellular location">
    <subcellularLocation>
        <location evidence="1">Membrane</location>
        <topology evidence="1">Multi-pass membrane protein</topology>
    </subcellularLocation>
</comment>
<dbReference type="AlphaFoldDB" id="A0A2N8SXC3"/>
<dbReference type="Proteomes" id="UP000236023">
    <property type="component" value="Unassembled WGS sequence"/>
</dbReference>
<proteinExistence type="inferred from homology"/>
<keyword evidence="4 7" id="KW-0812">Transmembrane</keyword>
<evidence type="ECO:0000256" key="7">
    <source>
        <dbReference type="SAM" id="Phobius"/>
    </source>
</evidence>
<comment type="caution">
    <text evidence="8">The sequence shown here is derived from an EMBL/GenBank/DDBJ whole genome shotgun (WGS) entry which is preliminary data.</text>
</comment>
<keyword evidence="6 7" id="KW-0472">Membrane</keyword>
<dbReference type="InterPro" id="IPR003339">
    <property type="entry name" value="ABC/ECF_trnsptr_transmembrane"/>
</dbReference>
<evidence type="ECO:0000256" key="1">
    <source>
        <dbReference type="ARBA" id="ARBA00004141"/>
    </source>
</evidence>
<feature type="transmembrane region" description="Helical" evidence="7">
    <location>
        <begin position="98"/>
        <end position="120"/>
    </location>
</feature>
<keyword evidence="3" id="KW-1003">Cell membrane</keyword>
<dbReference type="CDD" id="cd16914">
    <property type="entry name" value="EcfT"/>
    <property type="match status" value="1"/>
</dbReference>
<evidence type="ECO:0000313" key="9">
    <source>
        <dbReference type="Proteomes" id="UP000236023"/>
    </source>
</evidence>
<dbReference type="InterPro" id="IPR051611">
    <property type="entry name" value="ECF_transporter_component"/>
</dbReference>
<sequence>MNGAAWRLLSALLGSLGIALLTDTAELLAACALGGVALLLALLLRQAPTGVLLRRWATLNLFVGCVWLSLPWQLDAEGLRLSTEGVEAAVHISLRGNAAGLLCIALLAGLDGFAVAAAAARLGLPPRLARLLALTVRYLTLMHDTRARLQRAMQARGFRPRCDRRTCEVLALQVALILVHALLRAERVDLALRARGFGIQRLTGRAKRPATSLEERPCSR</sequence>
<evidence type="ECO:0000313" key="8">
    <source>
        <dbReference type="EMBL" id="PNG07141.1"/>
    </source>
</evidence>
<dbReference type="EMBL" id="POUT01000010">
    <property type="protein sequence ID" value="PNG07141.1"/>
    <property type="molecule type" value="Genomic_DNA"/>
</dbReference>
<feature type="transmembrane region" description="Helical" evidence="7">
    <location>
        <begin position="27"/>
        <end position="44"/>
    </location>
</feature>
<protein>
    <submittedName>
        <fullName evidence="8">ABC transporter permease</fullName>
    </submittedName>
</protein>
<gene>
    <name evidence="8" type="ORF">CXK94_17035</name>
</gene>
<evidence type="ECO:0000256" key="3">
    <source>
        <dbReference type="ARBA" id="ARBA00022475"/>
    </source>
</evidence>
<accession>A0A2N8SXC3</accession>
<evidence type="ECO:0000256" key="2">
    <source>
        <dbReference type="ARBA" id="ARBA00008564"/>
    </source>
</evidence>
<evidence type="ECO:0000256" key="5">
    <source>
        <dbReference type="ARBA" id="ARBA00022989"/>
    </source>
</evidence>
<organism evidence="8 9">
    <name type="scientific">Stutzerimonas stutzeri</name>
    <name type="common">Pseudomonas stutzeri</name>
    <dbReference type="NCBI Taxonomy" id="316"/>
    <lineage>
        <taxon>Bacteria</taxon>
        <taxon>Pseudomonadati</taxon>
        <taxon>Pseudomonadota</taxon>
        <taxon>Gammaproteobacteria</taxon>
        <taxon>Pseudomonadales</taxon>
        <taxon>Pseudomonadaceae</taxon>
        <taxon>Stutzerimonas</taxon>
    </lineage>
</organism>
<feature type="transmembrane region" description="Helical" evidence="7">
    <location>
        <begin position="56"/>
        <end position="74"/>
    </location>
</feature>